<name>A0A8X6RWF6_TRICX</name>
<protein>
    <submittedName>
        <fullName evidence="1">Integrase catalytic domain-containing protein</fullName>
    </submittedName>
</protein>
<organism evidence="1 2">
    <name type="scientific">Trichonephila clavipes</name>
    <name type="common">Golden silk orbweaver</name>
    <name type="synonym">Nephila clavipes</name>
    <dbReference type="NCBI Taxonomy" id="2585209"/>
    <lineage>
        <taxon>Eukaryota</taxon>
        <taxon>Metazoa</taxon>
        <taxon>Ecdysozoa</taxon>
        <taxon>Arthropoda</taxon>
        <taxon>Chelicerata</taxon>
        <taxon>Arachnida</taxon>
        <taxon>Araneae</taxon>
        <taxon>Araneomorphae</taxon>
        <taxon>Entelegynae</taxon>
        <taxon>Araneoidea</taxon>
        <taxon>Nephilidae</taxon>
        <taxon>Trichonephila</taxon>
    </lineage>
</organism>
<evidence type="ECO:0000313" key="1">
    <source>
        <dbReference type="EMBL" id="GFX98676.1"/>
    </source>
</evidence>
<dbReference type="Gene3D" id="3.30.70.270">
    <property type="match status" value="1"/>
</dbReference>
<comment type="caution">
    <text evidence="1">The sequence shown here is derived from an EMBL/GenBank/DDBJ whole genome shotgun (WGS) entry which is preliminary data.</text>
</comment>
<dbReference type="InterPro" id="IPR043502">
    <property type="entry name" value="DNA/RNA_pol_sf"/>
</dbReference>
<dbReference type="GO" id="GO:0071897">
    <property type="term" value="P:DNA biosynthetic process"/>
    <property type="evidence" value="ECO:0007669"/>
    <property type="project" value="UniProtKB-ARBA"/>
</dbReference>
<dbReference type="AlphaFoldDB" id="A0A8X6RWF6"/>
<dbReference type="Proteomes" id="UP000887159">
    <property type="component" value="Unassembled WGS sequence"/>
</dbReference>
<dbReference type="InterPro" id="IPR005312">
    <property type="entry name" value="DUF1759"/>
</dbReference>
<sequence length="175" mass="19858">MPFGLSTCPSTFMRYINAIFHLISKSIVLPYMDDVVIPAANESQALEYLKNVLESAAPRASPREIVESFPATAANYKKAIEYLKERYGNSSVWIQVYIRDLLQQVMAKIKSDLSSLYDKLQTRIRALDSLGLTKDKYTDILFPLVESALPVDIVKLWERQRHLSTDKSGRGSRVV</sequence>
<dbReference type="Pfam" id="PF03564">
    <property type="entry name" value="DUF1759"/>
    <property type="match status" value="1"/>
</dbReference>
<dbReference type="SUPFAM" id="SSF56672">
    <property type="entry name" value="DNA/RNA polymerases"/>
    <property type="match status" value="1"/>
</dbReference>
<gene>
    <name evidence="1" type="primary">AVEN_206425_1</name>
    <name evidence="1" type="ORF">TNCV_1502541</name>
</gene>
<dbReference type="EMBL" id="BMAU01021203">
    <property type="protein sequence ID" value="GFX98676.1"/>
    <property type="molecule type" value="Genomic_DNA"/>
</dbReference>
<reference evidence="1" key="1">
    <citation type="submission" date="2020-08" db="EMBL/GenBank/DDBJ databases">
        <title>Multicomponent nature underlies the extraordinary mechanical properties of spider dragline silk.</title>
        <authorList>
            <person name="Kono N."/>
            <person name="Nakamura H."/>
            <person name="Mori M."/>
            <person name="Yoshida Y."/>
            <person name="Ohtoshi R."/>
            <person name="Malay A.D."/>
            <person name="Moran D.A.P."/>
            <person name="Tomita M."/>
            <person name="Numata K."/>
            <person name="Arakawa K."/>
        </authorList>
    </citation>
    <scope>NUCLEOTIDE SEQUENCE</scope>
</reference>
<keyword evidence="2" id="KW-1185">Reference proteome</keyword>
<proteinExistence type="predicted"/>
<evidence type="ECO:0000313" key="2">
    <source>
        <dbReference type="Proteomes" id="UP000887159"/>
    </source>
</evidence>
<accession>A0A8X6RWF6</accession>
<dbReference type="InterPro" id="IPR043128">
    <property type="entry name" value="Rev_trsase/Diguanyl_cyclase"/>
</dbReference>